<reference evidence="1 2" key="1">
    <citation type="submission" date="2016-10" db="EMBL/GenBank/DDBJ databases">
        <authorList>
            <person name="Varghese N."/>
            <person name="Submissions S."/>
        </authorList>
    </citation>
    <scope>NUCLEOTIDE SEQUENCE [LARGE SCALE GENOMIC DNA]</scope>
    <source>
        <strain evidence="1 2">DSM 11449</strain>
    </source>
</reference>
<name>A0A1H2TDJ0_9FLAO</name>
<evidence type="ECO:0000313" key="2">
    <source>
        <dbReference type="Proteomes" id="UP000182771"/>
    </source>
</evidence>
<dbReference type="AlphaFoldDB" id="A0A1H2TDJ0"/>
<comment type="caution">
    <text evidence="1">The sequence shown here is derived from an EMBL/GenBank/DDBJ whole genome shotgun (WGS) entry which is preliminary data.</text>
</comment>
<keyword evidence="2" id="KW-1185">Reference proteome</keyword>
<dbReference type="Proteomes" id="UP000182771">
    <property type="component" value="Unassembled WGS sequence"/>
</dbReference>
<gene>
    <name evidence="1" type="ORF">SAMN05444420_102147</name>
</gene>
<dbReference type="RefSeq" id="WP_016420259.1">
    <property type="nucleotide sequence ID" value="NZ_FNND01000002.1"/>
</dbReference>
<protein>
    <submittedName>
        <fullName evidence="1">Uncharacterized protein</fullName>
    </submittedName>
</protein>
<dbReference type="EMBL" id="FNND01000002">
    <property type="protein sequence ID" value="SDW41324.1"/>
    <property type="molecule type" value="Genomic_DNA"/>
</dbReference>
<organism evidence="1 2">
    <name type="scientific">Capnocytophaga granulosa</name>
    <dbReference type="NCBI Taxonomy" id="45242"/>
    <lineage>
        <taxon>Bacteria</taxon>
        <taxon>Pseudomonadati</taxon>
        <taxon>Bacteroidota</taxon>
        <taxon>Flavobacteriia</taxon>
        <taxon>Flavobacteriales</taxon>
        <taxon>Flavobacteriaceae</taxon>
        <taxon>Capnocytophaga</taxon>
    </lineage>
</organism>
<dbReference type="GeneID" id="85018506"/>
<evidence type="ECO:0000313" key="1">
    <source>
        <dbReference type="EMBL" id="SDW41324.1"/>
    </source>
</evidence>
<sequence>MKTVLLLIFSAITLCGKSQTIQSKLDYCAIFIPDENYKDYCIEDYKAHHKAFIMTEKKLLNDELKIFSYSDCEIIFDNDPKCSFTKALEKKLKPLENIEIQFNGKSIIIDTTFIELGTEKMIPYKVKYQKKKKETLMKLTFENFLWTSAGGFHRYDVYLVAKNDQLTVSKIKAFYISKEFDSYGKEQTVVIYPTK</sequence>
<proteinExistence type="predicted"/>
<accession>A0A1H2TDJ0</accession>